<reference evidence="3" key="1">
    <citation type="submission" date="2023-06" db="EMBL/GenBank/DDBJ databases">
        <authorList>
            <person name="Delattre M."/>
        </authorList>
    </citation>
    <scope>NUCLEOTIDE SEQUENCE</scope>
    <source>
        <strain evidence="3">AF72</strain>
    </source>
</reference>
<proteinExistence type="predicted"/>
<comment type="caution">
    <text evidence="3">The sequence shown here is derived from an EMBL/GenBank/DDBJ whole genome shotgun (WGS) entry which is preliminary data.</text>
</comment>
<protein>
    <submittedName>
        <fullName evidence="3">Uncharacterized protein</fullName>
    </submittedName>
</protein>
<sequence length="80" mass="9306">MIMRLSTIVAFLCSLLVVSAYYMEEKRVDPNGFRMGFGKRSFDPKAYRMSFGKRGLDANAYRMSFGKRSDPEATWEMEQM</sequence>
<gene>
    <name evidence="3" type="ORF">MSPICULIGERA_LOCUS13061</name>
    <name evidence="2" type="ORF">MSPICULIGERA_LOCUS6209</name>
</gene>
<feature type="non-terminal residue" evidence="3">
    <location>
        <position position="1"/>
    </location>
</feature>
<evidence type="ECO:0000313" key="3">
    <source>
        <dbReference type="EMBL" id="CAJ0574733.1"/>
    </source>
</evidence>
<keyword evidence="4" id="KW-1185">Reference proteome</keyword>
<keyword evidence="1" id="KW-0732">Signal</keyword>
<accession>A0AA36CTU3</accession>
<evidence type="ECO:0000256" key="1">
    <source>
        <dbReference type="SAM" id="SignalP"/>
    </source>
</evidence>
<dbReference type="EMBL" id="CATQJA010001532">
    <property type="protein sequence ID" value="CAJ0567665.1"/>
    <property type="molecule type" value="Genomic_DNA"/>
</dbReference>
<evidence type="ECO:0000313" key="4">
    <source>
        <dbReference type="Proteomes" id="UP001177023"/>
    </source>
</evidence>
<feature type="signal peptide" evidence="1">
    <location>
        <begin position="1"/>
        <end position="20"/>
    </location>
</feature>
<organism evidence="3 4">
    <name type="scientific">Mesorhabditis spiculigera</name>
    <dbReference type="NCBI Taxonomy" id="96644"/>
    <lineage>
        <taxon>Eukaryota</taxon>
        <taxon>Metazoa</taxon>
        <taxon>Ecdysozoa</taxon>
        <taxon>Nematoda</taxon>
        <taxon>Chromadorea</taxon>
        <taxon>Rhabditida</taxon>
        <taxon>Rhabditina</taxon>
        <taxon>Rhabditomorpha</taxon>
        <taxon>Rhabditoidea</taxon>
        <taxon>Rhabditidae</taxon>
        <taxon>Mesorhabditinae</taxon>
        <taxon>Mesorhabditis</taxon>
    </lineage>
</organism>
<dbReference type="EMBL" id="CATQJA010002632">
    <property type="protein sequence ID" value="CAJ0574733.1"/>
    <property type="molecule type" value="Genomic_DNA"/>
</dbReference>
<dbReference type="Proteomes" id="UP001177023">
    <property type="component" value="Unassembled WGS sequence"/>
</dbReference>
<dbReference type="AlphaFoldDB" id="A0AA36CTU3"/>
<name>A0AA36CTU3_9BILA</name>
<feature type="chain" id="PRO_5041588886" evidence="1">
    <location>
        <begin position="21"/>
        <end position="80"/>
    </location>
</feature>
<evidence type="ECO:0000313" key="2">
    <source>
        <dbReference type="EMBL" id="CAJ0567665.1"/>
    </source>
</evidence>